<evidence type="ECO:0000256" key="3">
    <source>
        <dbReference type="ARBA" id="ARBA00022643"/>
    </source>
</evidence>
<keyword evidence="3" id="KW-0288">FMN</keyword>
<evidence type="ECO:0000256" key="2">
    <source>
        <dbReference type="ARBA" id="ARBA00022630"/>
    </source>
</evidence>
<organism evidence="6 7">
    <name type="scientific">Alcaligenes endophyticus</name>
    <dbReference type="NCBI Taxonomy" id="1929088"/>
    <lineage>
        <taxon>Bacteria</taxon>
        <taxon>Pseudomonadati</taxon>
        <taxon>Pseudomonadota</taxon>
        <taxon>Betaproteobacteria</taxon>
        <taxon>Burkholderiales</taxon>
        <taxon>Alcaligenaceae</taxon>
        <taxon>Alcaligenes</taxon>
    </lineage>
</organism>
<comment type="caution">
    <text evidence="6">The sequence shown here is derived from an EMBL/GenBank/DDBJ whole genome shotgun (WGS) entry which is preliminary data.</text>
</comment>
<proteinExistence type="inferred from homology"/>
<dbReference type="EMBL" id="JAJHNU010000001">
    <property type="protein sequence ID" value="MDN4121172.1"/>
    <property type="molecule type" value="Genomic_DNA"/>
</dbReference>
<dbReference type="PANTHER" id="PTHR42747">
    <property type="entry name" value="NITRONATE MONOOXYGENASE-RELATED"/>
    <property type="match status" value="1"/>
</dbReference>
<keyword evidence="7" id="KW-1185">Reference proteome</keyword>
<sequence>MHPTVAELYTQLSLPVIAAPLFIVSTPPLVIAQCSEGIVGAMPSLNARDAADLSPWLSQIEQHLAHIKLNAPSRKVAPYAINLIVHRSNPRVEHDLAVCAQHRVPIIITSLSAPHHIVDTVHAWGGKVFHDVTTVRHAQKALEAGVDGLIAVCGGAGGHAGTTNPFALVGEIRRFYDGPLALSGALSRGQDIAATLALGADFAYMGTRFIASLEANASLEYKQAIIDSGSKDVIYTPYFTGIPGNYLRSSIERAGLDPEQLTAKDTTSHVNTSDSKPWKDIWGAGQGVGSIEHIQSVKDIVQQLRQDYLRSKEKLTQQPFA</sequence>
<dbReference type="SUPFAM" id="SSF51412">
    <property type="entry name" value="Inosine monophosphate dehydrogenase (IMPDH)"/>
    <property type="match status" value="1"/>
</dbReference>
<accession>A0ABT8EIZ6</accession>
<dbReference type="GO" id="GO:0004497">
    <property type="term" value="F:monooxygenase activity"/>
    <property type="evidence" value="ECO:0007669"/>
    <property type="project" value="UniProtKB-KW"/>
</dbReference>
<dbReference type="InterPro" id="IPR013785">
    <property type="entry name" value="Aldolase_TIM"/>
</dbReference>
<comment type="similarity">
    <text evidence="1">Belongs to the nitronate monooxygenase family. NMO class I subfamily.</text>
</comment>
<evidence type="ECO:0000256" key="4">
    <source>
        <dbReference type="ARBA" id="ARBA00023002"/>
    </source>
</evidence>
<dbReference type="CDD" id="cd04730">
    <property type="entry name" value="NPD_like"/>
    <property type="match status" value="1"/>
</dbReference>
<evidence type="ECO:0000256" key="5">
    <source>
        <dbReference type="ARBA" id="ARBA00023033"/>
    </source>
</evidence>
<protein>
    <submittedName>
        <fullName evidence="6">Nitronate monooxygenase family protein</fullName>
    </submittedName>
</protein>
<keyword evidence="4" id="KW-0560">Oxidoreductase</keyword>
<evidence type="ECO:0000313" key="7">
    <source>
        <dbReference type="Proteomes" id="UP001168613"/>
    </source>
</evidence>
<name>A0ABT8EIZ6_9BURK</name>
<reference evidence="6" key="1">
    <citation type="submission" date="2021-11" db="EMBL/GenBank/DDBJ databases">
        <title>Draft genome sequence of Alcaligenes endophyticus type strain CCUG 75668T.</title>
        <authorList>
            <person name="Salva-Serra F."/>
            <person name="Duran R.E."/>
            <person name="Seeger M."/>
            <person name="Moore E.R.B."/>
            <person name="Jaen-Luchoro D."/>
        </authorList>
    </citation>
    <scope>NUCLEOTIDE SEQUENCE</scope>
    <source>
        <strain evidence="6">CCUG 75668</strain>
    </source>
</reference>
<keyword evidence="2" id="KW-0285">Flavoprotein</keyword>
<dbReference type="Proteomes" id="UP001168613">
    <property type="component" value="Unassembled WGS sequence"/>
</dbReference>
<dbReference type="Pfam" id="PF03060">
    <property type="entry name" value="NMO"/>
    <property type="match status" value="1"/>
</dbReference>
<dbReference type="RefSeq" id="WP_266124799.1">
    <property type="nucleotide sequence ID" value="NZ_JAJHNU010000001.1"/>
</dbReference>
<dbReference type="Gene3D" id="3.20.20.70">
    <property type="entry name" value="Aldolase class I"/>
    <property type="match status" value="1"/>
</dbReference>
<dbReference type="InterPro" id="IPR004136">
    <property type="entry name" value="NMO"/>
</dbReference>
<evidence type="ECO:0000313" key="6">
    <source>
        <dbReference type="EMBL" id="MDN4121172.1"/>
    </source>
</evidence>
<dbReference type="PANTHER" id="PTHR42747:SF4">
    <property type="entry name" value="BLR1330 PROTEIN"/>
    <property type="match status" value="1"/>
</dbReference>
<evidence type="ECO:0000256" key="1">
    <source>
        <dbReference type="ARBA" id="ARBA00009881"/>
    </source>
</evidence>
<keyword evidence="5 6" id="KW-0503">Monooxygenase</keyword>
<gene>
    <name evidence="6" type="ORF">LMS43_07725</name>
</gene>